<dbReference type="PANTHER" id="PTHR22835">
    <property type="entry name" value="ZINC FINGER FYVE DOMAIN CONTAINING PROTEIN"/>
    <property type="match status" value="1"/>
</dbReference>
<proteinExistence type="inferred from homology"/>
<dbReference type="PANTHER" id="PTHR22835:SF683">
    <property type="entry name" value="OS05G0506800 PROTEIN"/>
    <property type="match status" value="1"/>
</dbReference>
<dbReference type="AlphaFoldDB" id="A0AAE1V473"/>
<dbReference type="Proteomes" id="UP001291623">
    <property type="component" value="Unassembled WGS sequence"/>
</dbReference>
<dbReference type="InterPro" id="IPR036514">
    <property type="entry name" value="SGNH_hydro_sf"/>
</dbReference>
<keyword evidence="3" id="KW-1185">Reference proteome</keyword>
<reference evidence="2" key="1">
    <citation type="submission" date="2023-12" db="EMBL/GenBank/DDBJ databases">
        <title>Genome assembly of Anisodus tanguticus.</title>
        <authorList>
            <person name="Wang Y.-J."/>
        </authorList>
    </citation>
    <scope>NUCLEOTIDE SEQUENCE</scope>
    <source>
        <strain evidence="2">KB-2021</strain>
        <tissue evidence="2">Leaf</tissue>
    </source>
</reference>
<evidence type="ECO:0000313" key="2">
    <source>
        <dbReference type="EMBL" id="KAK4348084.1"/>
    </source>
</evidence>
<evidence type="ECO:0000256" key="1">
    <source>
        <dbReference type="ARBA" id="ARBA00008668"/>
    </source>
</evidence>
<dbReference type="EMBL" id="JAVYJV010000018">
    <property type="protein sequence ID" value="KAK4348084.1"/>
    <property type="molecule type" value="Genomic_DNA"/>
</dbReference>
<organism evidence="2 3">
    <name type="scientific">Anisodus tanguticus</name>
    <dbReference type="NCBI Taxonomy" id="243964"/>
    <lineage>
        <taxon>Eukaryota</taxon>
        <taxon>Viridiplantae</taxon>
        <taxon>Streptophyta</taxon>
        <taxon>Embryophyta</taxon>
        <taxon>Tracheophyta</taxon>
        <taxon>Spermatophyta</taxon>
        <taxon>Magnoliopsida</taxon>
        <taxon>eudicotyledons</taxon>
        <taxon>Gunneridae</taxon>
        <taxon>Pentapetalae</taxon>
        <taxon>asterids</taxon>
        <taxon>lamiids</taxon>
        <taxon>Solanales</taxon>
        <taxon>Solanaceae</taxon>
        <taxon>Solanoideae</taxon>
        <taxon>Hyoscyameae</taxon>
        <taxon>Anisodus</taxon>
    </lineage>
</organism>
<comment type="similarity">
    <text evidence="1">Belongs to the 'GDSL' lipolytic enzyme family.</text>
</comment>
<name>A0AAE1V473_9SOLA</name>
<sequence>MSDKPRDAYRLFRTFGSRNCKAEVLSTLTHLALVYSIIAGVNLRPWNKHLATQLGWFKSHLESTCGSNCTQTLKNSLLVLGEFGGVDYYNCFFQNKQVPEVRTYVPIVIAEIIRGIREVIQMGATRIL</sequence>
<accession>A0AAE1V473</accession>
<evidence type="ECO:0000313" key="3">
    <source>
        <dbReference type="Proteomes" id="UP001291623"/>
    </source>
</evidence>
<comment type="caution">
    <text evidence="2">The sequence shown here is derived from an EMBL/GenBank/DDBJ whole genome shotgun (WGS) entry which is preliminary data.</text>
</comment>
<gene>
    <name evidence="2" type="ORF">RND71_034423</name>
</gene>
<dbReference type="Gene3D" id="3.40.50.1110">
    <property type="entry name" value="SGNH hydrolase"/>
    <property type="match status" value="1"/>
</dbReference>
<protein>
    <submittedName>
        <fullName evidence="2">Uncharacterized protein</fullName>
    </submittedName>
</protein>